<evidence type="ECO:0000256" key="7">
    <source>
        <dbReference type="ARBA" id="ARBA00022989"/>
    </source>
</evidence>
<dbReference type="PANTHER" id="PTHR30614:SF10">
    <property type="entry name" value="ARGININE ABC TRANSPORTER PERMEASE PROTEIN ARTM"/>
    <property type="match status" value="1"/>
</dbReference>
<dbReference type="CDD" id="cd06261">
    <property type="entry name" value="TM_PBP2"/>
    <property type="match status" value="1"/>
</dbReference>
<dbReference type="InterPro" id="IPR035906">
    <property type="entry name" value="MetI-like_sf"/>
</dbReference>
<sequence length="278" mass="31198">MDLNLIFESIGVLADGVLLTLALTLLSLAIGFVVSVPLGFLRASSNRHLSGCVLIYTYVFRGTPLLVQLFLIYYGLGQLEIVRNSMFWPLLREPFWCALLALSLNSAAYTTEVFRAGIQAVPRGVVEAAQALGLSRIMQIRLIIFPLAFRTVLPSYANEVIGMLKASSLASTVTLLEITGLARRMVSETFAPYEIFLAAGLIYLFLTFVISKLFQMLETHLARSTQNQKEERSAYIGPARWRFQLRRNSRRRNIAAAQRHRTQSFIHSMQPKRGSAHE</sequence>
<accession>B9JE76</accession>
<keyword evidence="5" id="KW-0997">Cell inner membrane</keyword>
<evidence type="ECO:0000256" key="2">
    <source>
        <dbReference type="ARBA" id="ARBA00010072"/>
    </source>
</evidence>
<dbReference type="Gene3D" id="1.10.3720.10">
    <property type="entry name" value="MetI-like"/>
    <property type="match status" value="1"/>
</dbReference>
<organism evidence="12 13">
    <name type="scientific">Rhizobium rhizogenes (strain K84 / ATCC BAA-868)</name>
    <name type="common">Agrobacterium radiobacter</name>
    <dbReference type="NCBI Taxonomy" id="311403"/>
    <lineage>
        <taxon>Bacteria</taxon>
        <taxon>Pseudomonadati</taxon>
        <taxon>Pseudomonadota</taxon>
        <taxon>Alphaproteobacteria</taxon>
        <taxon>Hyphomicrobiales</taxon>
        <taxon>Rhizobiaceae</taxon>
        <taxon>Rhizobium/Agrobacterium group</taxon>
        <taxon>Rhizobium</taxon>
    </lineage>
</organism>
<dbReference type="STRING" id="311403.Arad_4800"/>
<gene>
    <name evidence="12" type="primary">nocM</name>
    <name evidence="12" type="ordered locus">Arad_4800</name>
</gene>
<dbReference type="Pfam" id="PF00528">
    <property type="entry name" value="BPD_transp_1"/>
    <property type="match status" value="1"/>
</dbReference>
<dbReference type="GO" id="GO:0006865">
    <property type="term" value="P:amino acid transport"/>
    <property type="evidence" value="ECO:0007669"/>
    <property type="project" value="TreeGrafter"/>
</dbReference>
<evidence type="ECO:0000313" key="13">
    <source>
        <dbReference type="Proteomes" id="UP000001600"/>
    </source>
</evidence>
<dbReference type="AlphaFoldDB" id="B9JE76"/>
<evidence type="ECO:0000256" key="4">
    <source>
        <dbReference type="ARBA" id="ARBA00022475"/>
    </source>
</evidence>
<feature type="transmembrane region" description="Helical" evidence="9">
    <location>
        <begin position="53"/>
        <end position="76"/>
    </location>
</feature>
<feature type="transmembrane region" description="Helical" evidence="9">
    <location>
        <begin position="195"/>
        <end position="214"/>
    </location>
</feature>
<dbReference type="SUPFAM" id="SSF161098">
    <property type="entry name" value="MetI-like"/>
    <property type="match status" value="1"/>
</dbReference>
<dbReference type="RefSeq" id="WP_012652924.1">
    <property type="nucleotide sequence ID" value="NC_011985.1"/>
</dbReference>
<comment type="similarity">
    <text evidence="2">Belongs to the binding-protein-dependent transport system permease family. HisMQ subfamily.</text>
</comment>
<dbReference type="InterPro" id="IPR043429">
    <property type="entry name" value="ArtM/GltK/GlnP/TcyL/YhdX-like"/>
</dbReference>
<evidence type="ECO:0000256" key="10">
    <source>
        <dbReference type="SAM" id="MobiDB-lite"/>
    </source>
</evidence>
<dbReference type="HOGENOM" id="CLU_019602_1_4_5"/>
<dbReference type="GO" id="GO:0043190">
    <property type="term" value="C:ATP-binding cassette (ABC) transporter complex"/>
    <property type="evidence" value="ECO:0007669"/>
    <property type="project" value="InterPro"/>
</dbReference>
<dbReference type="InterPro" id="IPR010065">
    <property type="entry name" value="AA_ABC_transptr_permease_3TM"/>
</dbReference>
<dbReference type="KEGG" id="ara:Arad_4800"/>
<comment type="subcellular location">
    <subcellularLocation>
        <location evidence="1">Cell inner membrane</location>
        <topology evidence="1">Multi-pass membrane protein</topology>
    </subcellularLocation>
    <subcellularLocation>
        <location evidence="9">Cell membrane</location>
        <topology evidence="9">Multi-pass membrane protein</topology>
    </subcellularLocation>
</comment>
<evidence type="ECO:0000313" key="12">
    <source>
        <dbReference type="EMBL" id="ACM28421.1"/>
    </source>
</evidence>
<name>B9JE76_RHIR8</name>
<proteinExistence type="inferred from homology"/>
<keyword evidence="8 9" id="KW-0472">Membrane</keyword>
<dbReference type="EMBL" id="CP000628">
    <property type="protein sequence ID" value="ACM28421.1"/>
    <property type="molecule type" value="Genomic_DNA"/>
</dbReference>
<evidence type="ECO:0000259" key="11">
    <source>
        <dbReference type="PROSITE" id="PS50928"/>
    </source>
</evidence>
<evidence type="ECO:0000256" key="3">
    <source>
        <dbReference type="ARBA" id="ARBA00022448"/>
    </source>
</evidence>
<keyword evidence="7 9" id="KW-1133">Transmembrane helix</keyword>
<dbReference type="PROSITE" id="PS50928">
    <property type="entry name" value="ABC_TM1"/>
    <property type="match status" value="1"/>
</dbReference>
<evidence type="ECO:0000256" key="8">
    <source>
        <dbReference type="ARBA" id="ARBA00023136"/>
    </source>
</evidence>
<evidence type="ECO:0000256" key="5">
    <source>
        <dbReference type="ARBA" id="ARBA00022519"/>
    </source>
</evidence>
<dbReference type="Proteomes" id="UP000001600">
    <property type="component" value="Chromosome 1"/>
</dbReference>
<keyword evidence="3 9" id="KW-0813">Transport</keyword>
<dbReference type="PANTHER" id="PTHR30614">
    <property type="entry name" value="MEMBRANE COMPONENT OF AMINO ACID ABC TRANSPORTER"/>
    <property type="match status" value="1"/>
</dbReference>
<reference evidence="12 13" key="1">
    <citation type="journal article" date="2009" name="J. Bacteriol.">
        <title>Genome sequences of three Agrobacterium biovars help elucidate the evolution of multichromosome genomes in bacteria.</title>
        <authorList>
            <person name="Slater S.C."/>
            <person name="Goldman B.S."/>
            <person name="Goodner B."/>
            <person name="Setubal J.C."/>
            <person name="Farrand S.K."/>
            <person name="Nester E.W."/>
            <person name="Burr T.J."/>
            <person name="Banta L."/>
            <person name="Dickerman A.W."/>
            <person name="Paulsen I."/>
            <person name="Otten L."/>
            <person name="Suen G."/>
            <person name="Welch R."/>
            <person name="Almeida N.F."/>
            <person name="Arnold F."/>
            <person name="Burton O.T."/>
            <person name="Du Z."/>
            <person name="Ewing A."/>
            <person name="Godsy E."/>
            <person name="Heisel S."/>
            <person name="Houmiel K.L."/>
            <person name="Jhaveri J."/>
            <person name="Lu J."/>
            <person name="Miller N.M."/>
            <person name="Norton S."/>
            <person name="Chen Q."/>
            <person name="Phoolcharoen W."/>
            <person name="Ohlin V."/>
            <person name="Ondrusek D."/>
            <person name="Pride N."/>
            <person name="Stricklin S.L."/>
            <person name="Sun J."/>
            <person name="Wheeler C."/>
            <person name="Wilson L."/>
            <person name="Zhu H."/>
            <person name="Wood D.W."/>
        </authorList>
    </citation>
    <scope>NUCLEOTIDE SEQUENCE [LARGE SCALE GENOMIC DNA]</scope>
    <source>
        <strain evidence="13">K84 / ATCC BAA-868</strain>
    </source>
</reference>
<dbReference type="NCBIfam" id="TIGR01726">
    <property type="entry name" value="HEQRo_perm_3TM"/>
    <property type="match status" value="1"/>
</dbReference>
<feature type="region of interest" description="Disordered" evidence="10">
    <location>
        <begin position="257"/>
        <end position="278"/>
    </location>
</feature>
<keyword evidence="4" id="KW-1003">Cell membrane</keyword>
<feature type="transmembrane region" description="Helical" evidence="9">
    <location>
        <begin position="17"/>
        <end position="41"/>
    </location>
</feature>
<dbReference type="GO" id="GO:0022857">
    <property type="term" value="F:transmembrane transporter activity"/>
    <property type="evidence" value="ECO:0007669"/>
    <property type="project" value="InterPro"/>
</dbReference>
<evidence type="ECO:0000256" key="9">
    <source>
        <dbReference type="RuleBase" id="RU363032"/>
    </source>
</evidence>
<protein>
    <submittedName>
        <fullName evidence="12">ABC transporter membrane spanning protein (Opine)</fullName>
    </submittedName>
</protein>
<feature type="domain" description="ABC transmembrane type-1" evidence="11">
    <location>
        <begin position="17"/>
        <end position="214"/>
    </location>
</feature>
<evidence type="ECO:0000256" key="1">
    <source>
        <dbReference type="ARBA" id="ARBA00004429"/>
    </source>
</evidence>
<dbReference type="eggNOG" id="COG4160">
    <property type="taxonomic scope" value="Bacteria"/>
</dbReference>
<dbReference type="InterPro" id="IPR000515">
    <property type="entry name" value="MetI-like"/>
</dbReference>
<keyword evidence="6 9" id="KW-0812">Transmembrane</keyword>
<evidence type="ECO:0000256" key="6">
    <source>
        <dbReference type="ARBA" id="ARBA00022692"/>
    </source>
</evidence>